<evidence type="ECO:0000313" key="3">
    <source>
        <dbReference type="Proteomes" id="UP000263402"/>
    </source>
</evidence>
<dbReference type="InterPro" id="IPR055792">
    <property type="entry name" value="DUF7368"/>
</dbReference>
<dbReference type="EMBL" id="MH669015">
    <property type="protein sequence ID" value="AXQ62290.1"/>
    <property type="molecule type" value="Genomic_DNA"/>
</dbReference>
<accession>A0A385DS66</accession>
<keyword evidence="3" id="KW-1185">Reference proteome</keyword>
<dbReference type="RefSeq" id="YP_010098222.1">
    <property type="nucleotide sequence ID" value="NC_055765.1"/>
</dbReference>
<feature type="region of interest" description="Disordered" evidence="1">
    <location>
        <begin position="43"/>
        <end position="79"/>
    </location>
</feature>
<proteinExistence type="predicted"/>
<name>A0A385DS66_9CAUD</name>
<evidence type="ECO:0000256" key="1">
    <source>
        <dbReference type="SAM" id="MobiDB-lite"/>
    </source>
</evidence>
<feature type="compositionally biased region" description="Pro residues" evidence="1">
    <location>
        <begin position="45"/>
        <end position="57"/>
    </location>
</feature>
<dbReference type="Pfam" id="PF24076">
    <property type="entry name" value="DUF7368"/>
    <property type="match status" value="1"/>
</dbReference>
<dbReference type="Proteomes" id="UP000263402">
    <property type="component" value="Segment"/>
</dbReference>
<evidence type="ECO:0000313" key="2">
    <source>
        <dbReference type="EMBL" id="AXQ62290.1"/>
    </source>
</evidence>
<sequence>MARRPKWAAVRDAEELAHTARDFHARWDQLLAAGYTDHQIRDMTLPPPRTIPFPPKDAPAVKAADIPYPRNPHQAQGQALRDVDTIVCDVRDLDPADVWREISRWTPTRLATAFIAACAALDRDVRLEDALDWVRDLDPTTATHITTRREA</sequence>
<dbReference type="GeneID" id="65115891"/>
<protein>
    <submittedName>
        <fullName evidence="2">Uncharacterized protein</fullName>
    </submittedName>
</protein>
<reference evidence="2 3" key="1">
    <citation type="submission" date="2018-07" db="EMBL/GenBank/DDBJ databases">
        <authorList>
            <person name="Washington J.M."/>
            <person name="Stoner K.N."/>
            <person name="Veracka M."/>
            <person name="Ewers R.M."/>
            <person name="Paschalis M.I."/>
            <person name="Maciver D.B."/>
            <person name="Nichols C.D."/>
            <person name="Santiago X."/>
            <person name="Osorio S.M."/>
            <person name="Scaff D.S."/>
            <person name="Mercado F.J."/>
            <person name="Tamondong K.G."/>
            <person name="Nicholson R.L."/>
            <person name="Antonucci M.K."/>
            <person name="Anger G.K."/>
            <person name="Petit-Frere T."/>
            <person name="Garlena R.A."/>
            <person name="Russell D.A."/>
            <person name="Pope W.H."/>
            <person name="Jacobs-Sera D."/>
            <person name="Hatfull G.F."/>
        </authorList>
    </citation>
    <scope>NUCLEOTIDE SEQUENCE [LARGE SCALE GENOMIC DNA]</scope>
</reference>
<organism evidence="2 3">
    <name type="scientific">Gordonia phage TillyBobJoe</name>
    <dbReference type="NCBI Taxonomy" id="2301560"/>
    <lineage>
        <taxon>Viruses</taxon>
        <taxon>Duplodnaviria</taxon>
        <taxon>Heunggongvirae</taxon>
        <taxon>Uroviricota</taxon>
        <taxon>Caudoviricetes</taxon>
        <taxon>Stackebrandtviridae</taxon>
        <taxon>Frickvirinae</taxon>
        <taxon>Wizardvirus</taxon>
        <taxon>Wizardvirus tillybobjoe</taxon>
    </lineage>
</organism>
<gene>
    <name evidence="2" type="primary">59</name>
    <name evidence="2" type="ORF">SEA_TILLYBOBJOE_59</name>
</gene>
<dbReference type="KEGG" id="vg:65115891"/>